<evidence type="ECO:0000313" key="8">
    <source>
        <dbReference type="EMBL" id="TFL06173.1"/>
    </source>
</evidence>
<evidence type="ECO:0000256" key="5">
    <source>
        <dbReference type="ARBA" id="ARBA00023242"/>
    </source>
</evidence>
<protein>
    <recommendedName>
        <fullName evidence="6">Exosome complex protein</fullName>
    </recommendedName>
</protein>
<dbReference type="AlphaFoldDB" id="A0A5C3QVX6"/>
<evidence type="ECO:0000256" key="7">
    <source>
        <dbReference type="SAM" id="MobiDB-lite"/>
    </source>
</evidence>
<dbReference type="GO" id="GO:0003677">
    <property type="term" value="F:DNA binding"/>
    <property type="evidence" value="ECO:0007669"/>
    <property type="project" value="TreeGrafter"/>
</dbReference>
<comment type="subcellular location">
    <subcellularLocation>
        <location evidence="1 6">Nucleus</location>
    </subcellularLocation>
</comment>
<evidence type="ECO:0000256" key="1">
    <source>
        <dbReference type="ARBA" id="ARBA00004123"/>
    </source>
</evidence>
<dbReference type="GO" id="GO:0003723">
    <property type="term" value="F:RNA binding"/>
    <property type="evidence" value="ECO:0007669"/>
    <property type="project" value="UniProtKB-UniRule"/>
</dbReference>
<sequence length="253" mass="28449">MASTNTSKLLDKLTTLSGSLDDLETQLEPLLSQSLPDILRDLDRIQQAKLQTLLPYVIYDLVFVYLKTKGIDPRTHPVIGELDRIRGYFDKVSNAEKAETRRTTVDKDAAGRFIKHAIAQARPLPIPGTSTTVDPENSAPVPVKITSKMLQRQQYEEDLKNSKDEDEDDEDLAIIDEDMEEKPTRSSSKNMGKRKAEADADQPMEVTSRKQRRQIDPFPGQPMSESQRQSPSDSSPLSTPDSKKGKRKKPSKK</sequence>
<dbReference type="GO" id="GO:0010468">
    <property type="term" value="P:regulation of gene expression"/>
    <property type="evidence" value="ECO:0007669"/>
    <property type="project" value="TreeGrafter"/>
</dbReference>
<comment type="function">
    <text evidence="6">Required for exosome-dependent processing of pre-rRNA and small nucleolar RNA (snRNA) precursors. Involved in processing of 35S pre-rRNA at the A0, A1 and A2 sites.</text>
</comment>
<dbReference type="InterPro" id="IPR011082">
    <property type="entry name" value="Exosome-assoc_fac/DNA_repair"/>
</dbReference>
<reference evidence="8 9" key="1">
    <citation type="journal article" date="2019" name="Nat. Ecol. Evol.">
        <title>Megaphylogeny resolves global patterns of mushroom evolution.</title>
        <authorList>
            <person name="Varga T."/>
            <person name="Krizsan K."/>
            <person name="Foldi C."/>
            <person name="Dima B."/>
            <person name="Sanchez-Garcia M."/>
            <person name="Sanchez-Ramirez S."/>
            <person name="Szollosi G.J."/>
            <person name="Szarkandi J.G."/>
            <person name="Papp V."/>
            <person name="Albert L."/>
            <person name="Andreopoulos W."/>
            <person name="Angelini C."/>
            <person name="Antonin V."/>
            <person name="Barry K.W."/>
            <person name="Bougher N.L."/>
            <person name="Buchanan P."/>
            <person name="Buyck B."/>
            <person name="Bense V."/>
            <person name="Catcheside P."/>
            <person name="Chovatia M."/>
            <person name="Cooper J."/>
            <person name="Damon W."/>
            <person name="Desjardin D."/>
            <person name="Finy P."/>
            <person name="Geml J."/>
            <person name="Haridas S."/>
            <person name="Hughes K."/>
            <person name="Justo A."/>
            <person name="Karasinski D."/>
            <person name="Kautmanova I."/>
            <person name="Kiss B."/>
            <person name="Kocsube S."/>
            <person name="Kotiranta H."/>
            <person name="LaButti K.M."/>
            <person name="Lechner B.E."/>
            <person name="Liimatainen K."/>
            <person name="Lipzen A."/>
            <person name="Lukacs Z."/>
            <person name="Mihaltcheva S."/>
            <person name="Morgado L.N."/>
            <person name="Niskanen T."/>
            <person name="Noordeloos M.E."/>
            <person name="Ohm R.A."/>
            <person name="Ortiz-Santana B."/>
            <person name="Ovrebo C."/>
            <person name="Racz N."/>
            <person name="Riley R."/>
            <person name="Savchenko A."/>
            <person name="Shiryaev A."/>
            <person name="Soop K."/>
            <person name="Spirin V."/>
            <person name="Szebenyi C."/>
            <person name="Tomsovsky M."/>
            <person name="Tulloss R.E."/>
            <person name="Uehling J."/>
            <person name="Grigoriev I.V."/>
            <person name="Vagvolgyi C."/>
            <person name="Papp T."/>
            <person name="Martin F.M."/>
            <person name="Miettinen O."/>
            <person name="Hibbett D.S."/>
            <person name="Nagy L.G."/>
        </authorList>
    </citation>
    <scope>NUCLEOTIDE SEQUENCE [LARGE SCALE GENOMIC DNA]</scope>
    <source>
        <strain evidence="8 9">CBS 309.79</strain>
    </source>
</reference>
<evidence type="ECO:0000313" key="9">
    <source>
        <dbReference type="Proteomes" id="UP000305067"/>
    </source>
</evidence>
<dbReference type="GO" id="GO:0000460">
    <property type="term" value="P:maturation of 5.8S rRNA"/>
    <property type="evidence" value="ECO:0007669"/>
    <property type="project" value="TreeGrafter"/>
</dbReference>
<dbReference type="Pfam" id="PF04000">
    <property type="entry name" value="Sas10_Utp3"/>
    <property type="match status" value="1"/>
</dbReference>
<dbReference type="GO" id="GO:0005730">
    <property type="term" value="C:nucleolus"/>
    <property type="evidence" value="ECO:0007669"/>
    <property type="project" value="TreeGrafter"/>
</dbReference>
<name>A0A5C3QVX6_9AGAR</name>
<evidence type="ECO:0000256" key="2">
    <source>
        <dbReference type="ARBA" id="ARBA00009154"/>
    </source>
</evidence>
<feature type="compositionally biased region" description="Acidic residues" evidence="7">
    <location>
        <begin position="164"/>
        <end position="180"/>
    </location>
</feature>
<feature type="region of interest" description="Disordered" evidence="7">
    <location>
        <begin position="146"/>
        <end position="253"/>
    </location>
</feature>
<keyword evidence="3 6" id="KW-0698">rRNA processing</keyword>
<dbReference type="GO" id="GO:0000178">
    <property type="term" value="C:exosome (RNase complex)"/>
    <property type="evidence" value="ECO:0007669"/>
    <property type="project" value="TreeGrafter"/>
</dbReference>
<evidence type="ECO:0000256" key="3">
    <source>
        <dbReference type="ARBA" id="ARBA00022552"/>
    </source>
</evidence>
<dbReference type="Proteomes" id="UP000305067">
    <property type="component" value="Unassembled WGS sequence"/>
</dbReference>
<keyword evidence="9" id="KW-1185">Reference proteome</keyword>
<feature type="compositionally biased region" description="Basic residues" evidence="7">
    <location>
        <begin position="244"/>
        <end position="253"/>
    </location>
</feature>
<dbReference type="PANTHER" id="PTHR15341">
    <property type="entry name" value="SUN-COR STEROID HORMONE RECEPTOR CO-REPRESSOR"/>
    <property type="match status" value="1"/>
</dbReference>
<gene>
    <name evidence="8" type="ORF">BDV98DRAFT_558956</name>
</gene>
<accession>A0A5C3QVX6</accession>
<dbReference type="PANTHER" id="PTHR15341:SF3">
    <property type="entry name" value="NUCLEAR NUCLEIC ACID-BINDING PROTEIN C1D"/>
    <property type="match status" value="1"/>
</dbReference>
<keyword evidence="5 6" id="KW-0539">Nucleus</keyword>
<dbReference type="EMBL" id="ML178815">
    <property type="protein sequence ID" value="TFL06173.1"/>
    <property type="molecule type" value="Genomic_DNA"/>
</dbReference>
<evidence type="ECO:0000256" key="6">
    <source>
        <dbReference type="RuleBase" id="RU368003"/>
    </source>
</evidence>
<proteinExistence type="inferred from homology"/>
<dbReference type="OrthoDB" id="1421013at2759"/>
<organism evidence="8 9">
    <name type="scientific">Pterulicium gracile</name>
    <dbReference type="NCBI Taxonomy" id="1884261"/>
    <lineage>
        <taxon>Eukaryota</taxon>
        <taxon>Fungi</taxon>
        <taxon>Dikarya</taxon>
        <taxon>Basidiomycota</taxon>
        <taxon>Agaricomycotina</taxon>
        <taxon>Agaricomycetes</taxon>
        <taxon>Agaricomycetidae</taxon>
        <taxon>Agaricales</taxon>
        <taxon>Pleurotineae</taxon>
        <taxon>Pterulaceae</taxon>
        <taxon>Pterulicium</taxon>
    </lineage>
</organism>
<evidence type="ECO:0000256" key="4">
    <source>
        <dbReference type="ARBA" id="ARBA00022884"/>
    </source>
</evidence>
<dbReference type="InterPro" id="IPR007146">
    <property type="entry name" value="Sas10/Utp3/C1D"/>
</dbReference>
<dbReference type="STRING" id="1884261.A0A5C3QVX6"/>
<comment type="similarity">
    <text evidence="2 6">Belongs to the C1D family.</text>
</comment>
<feature type="compositionally biased region" description="Basic and acidic residues" evidence="7">
    <location>
        <begin position="154"/>
        <end position="163"/>
    </location>
</feature>
<keyword evidence="4 6" id="KW-0694">RNA-binding</keyword>
<feature type="compositionally biased region" description="Low complexity" evidence="7">
    <location>
        <begin position="224"/>
        <end position="240"/>
    </location>
</feature>